<dbReference type="Proteomes" id="UP001430306">
    <property type="component" value="Unassembled WGS sequence"/>
</dbReference>
<dbReference type="EMBL" id="JAJKFW010000025">
    <property type="protein sequence ID" value="MCC9643727.1"/>
    <property type="molecule type" value="Genomic_DNA"/>
</dbReference>
<sequence>MDHSVSRRKVENLVSAGSHQARKLARRFSLKRLVRNVWPSKRRKGVRRFVDPSIGREGLFRTLNDRNVKYVVLRWFENVPEWPEGEDIDLLIDVDDLHLVDDLFVTNSREIPCDVYGTGPAKNACWKGLSYYPPYLAEQIVQSRTLYRDLCYIPDEDHYFLSLAYHALYHKGSASGLPWDDNDAARKSSKQQSDHDYADRLKAAAPAKFIDTSMTMKGLECLLTSQSWNPPVDTLRRYASLRPELAQFLPPPIENKDGELIVVLFRQSAVDNHILEEAISLFRQKHRLEVVGQHELSTESAKLASKHIRGGNWDEGPFPQSGGLPAVALALFDYHPVEPTPAEKEQYPYIQNRRVLFKKEIRRLQNKRLPKSQWNNCVHSSDDELEGLEYLEIIDPSFHAEVQTQLSYLRRNYKTPEPVIRSLRKPANRSKTELVEWNGQEAVRKTFRPSFKRFCDREIFIYQTLGPKLETVPELLDFDEYSFVLPKYENCLASLSLRKQGKLLKPYANQVIELLRATFALERAIIDFHPGNLILTPGGDLYFVDFEFAQPIPDWPSSFMQSPDLVGLPPGFSGDRPSNLPENGYSYDDFWKPIFQCSLEELIQQCDVDPTFAAEQSLSIADLPSGGNSDSRLRQAG</sequence>
<proteinExistence type="predicted"/>
<dbReference type="SUPFAM" id="SSF56112">
    <property type="entry name" value="Protein kinase-like (PK-like)"/>
    <property type="match status" value="1"/>
</dbReference>
<evidence type="ECO:0000313" key="1">
    <source>
        <dbReference type="EMBL" id="MCC9643727.1"/>
    </source>
</evidence>
<evidence type="ECO:0000313" key="2">
    <source>
        <dbReference type="Proteomes" id="UP001430306"/>
    </source>
</evidence>
<comment type="caution">
    <text evidence="1">The sequence shown here is derived from an EMBL/GenBank/DDBJ whole genome shotgun (WGS) entry which is preliminary data.</text>
</comment>
<gene>
    <name evidence="1" type="ORF">LOC71_15685</name>
</gene>
<accession>A0ABS8NJK7</accession>
<dbReference type="RefSeq" id="WP_230274673.1">
    <property type="nucleotide sequence ID" value="NZ_JAJKFW010000025.1"/>
</dbReference>
<keyword evidence="2" id="KW-1185">Reference proteome</keyword>
<dbReference type="InterPro" id="IPR011009">
    <property type="entry name" value="Kinase-like_dom_sf"/>
</dbReference>
<organism evidence="1 2">
    <name type="scientific">Rhodopirellula halodulae</name>
    <dbReference type="NCBI Taxonomy" id="2894198"/>
    <lineage>
        <taxon>Bacteria</taxon>
        <taxon>Pseudomonadati</taxon>
        <taxon>Planctomycetota</taxon>
        <taxon>Planctomycetia</taxon>
        <taxon>Pirellulales</taxon>
        <taxon>Pirellulaceae</taxon>
        <taxon>Rhodopirellula</taxon>
    </lineage>
</organism>
<name>A0ABS8NJK7_9BACT</name>
<evidence type="ECO:0008006" key="3">
    <source>
        <dbReference type="Google" id="ProtNLM"/>
    </source>
</evidence>
<reference evidence="1" key="1">
    <citation type="submission" date="2021-11" db="EMBL/GenBank/DDBJ databases">
        <title>Genome sequence.</title>
        <authorList>
            <person name="Sun Q."/>
        </authorList>
    </citation>
    <scope>NUCLEOTIDE SEQUENCE</scope>
    <source>
        <strain evidence="1">JC740</strain>
    </source>
</reference>
<protein>
    <recommendedName>
        <fullName evidence="3">Protein kinase domain-containing protein</fullName>
    </recommendedName>
</protein>